<dbReference type="Gene3D" id="3.30.460.10">
    <property type="entry name" value="Beta Polymerase, domain 2"/>
    <property type="match status" value="1"/>
</dbReference>
<feature type="domain" description="Polymerase beta nucleotidyltransferase" evidence="1">
    <location>
        <begin position="15"/>
        <end position="108"/>
    </location>
</feature>
<comment type="caution">
    <text evidence="2">The sequence shown here is derived from an EMBL/GenBank/DDBJ whole genome shotgun (WGS) entry which is preliminary data.</text>
</comment>
<dbReference type="PANTHER" id="PTHR43852">
    <property type="entry name" value="NUCLEOTIDYLTRANSFERASE"/>
    <property type="match status" value="1"/>
</dbReference>
<dbReference type="InterPro" id="IPR043519">
    <property type="entry name" value="NT_sf"/>
</dbReference>
<proteinExistence type="predicted"/>
<dbReference type="AlphaFoldDB" id="X1FYR7"/>
<dbReference type="EMBL" id="BARU01016640">
    <property type="protein sequence ID" value="GAH50816.1"/>
    <property type="molecule type" value="Genomic_DNA"/>
</dbReference>
<dbReference type="PANTHER" id="PTHR43852:SF4">
    <property type="entry name" value="NUCLEOTIDYLTRANSFERASE"/>
    <property type="match status" value="1"/>
</dbReference>
<gene>
    <name evidence="2" type="ORF">S03H2_27651</name>
</gene>
<dbReference type="NCBIfam" id="NF047752">
    <property type="entry name" value="MntA_antitoxin"/>
    <property type="match status" value="1"/>
</dbReference>
<dbReference type="Pfam" id="PF18765">
    <property type="entry name" value="Polbeta"/>
    <property type="match status" value="1"/>
</dbReference>
<dbReference type="SUPFAM" id="SSF81301">
    <property type="entry name" value="Nucleotidyltransferase"/>
    <property type="match status" value="1"/>
</dbReference>
<accession>X1FYR7</accession>
<evidence type="ECO:0000313" key="2">
    <source>
        <dbReference type="EMBL" id="GAH50816.1"/>
    </source>
</evidence>
<feature type="non-terminal residue" evidence="2">
    <location>
        <position position="108"/>
    </location>
</feature>
<protein>
    <recommendedName>
        <fullName evidence="1">Polymerase beta nucleotidyltransferase domain-containing protein</fullName>
    </recommendedName>
</protein>
<sequence>MLYLDLKMKFSTKTIRKIKEYNIRIVYLFGSRAQKNERITSDFDIGVVFRDISQLKNLPDIHPILYNHLTEEFQVTFKNDIDIVYLQETSPHFQYEVITRGKIIFEYD</sequence>
<evidence type="ECO:0000259" key="1">
    <source>
        <dbReference type="Pfam" id="PF18765"/>
    </source>
</evidence>
<dbReference type="InterPro" id="IPR052930">
    <property type="entry name" value="TA_antitoxin_MntA"/>
</dbReference>
<name>X1FYR7_9ZZZZ</name>
<dbReference type="CDD" id="cd05403">
    <property type="entry name" value="NT_KNTase_like"/>
    <property type="match status" value="1"/>
</dbReference>
<organism evidence="2">
    <name type="scientific">marine sediment metagenome</name>
    <dbReference type="NCBI Taxonomy" id="412755"/>
    <lineage>
        <taxon>unclassified sequences</taxon>
        <taxon>metagenomes</taxon>
        <taxon>ecological metagenomes</taxon>
    </lineage>
</organism>
<reference evidence="2" key="1">
    <citation type="journal article" date="2014" name="Front. Microbiol.">
        <title>High frequency of phylogenetically diverse reductive dehalogenase-homologous genes in deep subseafloor sedimentary metagenomes.</title>
        <authorList>
            <person name="Kawai M."/>
            <person name="Futagami T."/>
            <person name="Toyoda A."/>
            <person name="Takaki Y."/>
            <person name="Nishi S."/>
            <person name="Hori S."/>
            <person name="Arai W."/>
            <person name="Tsubouchi T."/>
            <person name="Morono Y."/>
            <person name="Uchiyama I."/>
            <person name="Ito T."/>
            <person name="Fujiyama A."/>
            <person name="Inagaki F."/>
            <person name="Takami H."/>
        </authorList>
    </citation>
    <scope>NUCLEOTIDE SEQUENCE</scope>
    <source>
        <strain evidence="2">Expedition CK06-06</strain>
    </source>
</reference>
<dbReference type="InterPro" id="IPR041633">
    <property type="entry name" value="Polbeta"/>
</dbReference>